<protein>
    <submittedName>
        <fullName evidence="7">Multisubunit sodium/proton antiporter, MrpE subunit</fullName>
    </submittedName>
</protein>
<evidence type="ECO:0000256" key="5">
    <source>
        <dbReference type="ARBA" id="ARBA00023136"/>
    </source>
</evidence>
<proteinExistence type="predicted"/>
<keyword evidence="8" id="KW-1185">Reference proteome</keyword>
<dbReference type="STRING" id="308853.SAMN05421752_107206"/>
<dbReference type="InterPro" id="IPR002758">
    <property type="entry name" value="Cation_antiport_E"/>
</dbReference>
<name>A0A1N7FNZ5_9EURY</name>
<evidence type="ECO:0000256" key="4">
    <source>
        <dbReference type="ARBA" id="ARBA00022989"/>
    </source>
</evidence>
<dbReference type="GO" id="GO:0008324">
    <property type="term" value="F:monoatomic cation transmembrane transporter activity"/>
    <property type="evidence" value="ECO:0007669"/>
    <property type="project" value="InterPro"/>
</dbReference>
<keyword evidence="4 6" id="KW-1133">Transmembrane helix</keyword>
<dbReference type="EMBL" id="FTNR01000007">
    <property type="protein sequence ID" value="SIS01985.1"/>
    <property type="molecule type" value="Genomic_DNA"/>
</dbReference>
<evidence type="ECO:0000256" key="2">
    <source>
        <dbReference type="ARBA" id="ARBA00022475"/>
    </source>
</evidence>
<comment type="subcellular location">
    <subcellularLocation>
        <location evidence="1">Cell membrane</location>
        <topology evidence="1">Multi-pass membrane protein</topology>
    </subcellularLocation>
</comment>
<accession>A0A1N7FNZ5</accession>
<dbReference type="GO" id="GO:0005886">
    <property type="term" value="C:plasma membrane"/>
    <property type="evidence" value="ECO:0007669"/>
    <property type="project" value="UniProtKB-SubCell"/>
</dbReference>
<feature type="transmembrane region" description="Helical" evidence="6">
    <location>
        <begin position="237"/>
        <end position="260"/>
    </location>
</feature>
<reference evidence="8" key="1">
    <citation type="submission" date="2017-01" db="EMBL/GenBank/DDBJ databases">
        <authorList>
            <person name="Varghese N."/>
            <person name="Submissions S."/>
        </authorList>
    </citation>
    <scope>NUCLEOTIDE SEQUENCE [LARGE SCALE GENOMIC DNA]</scope>
    <source>
        <strain evidence="8">type strain: HArc-</strain>
    </source>
</reference>
<sequence>MSTDGHEEGEIAVAADRLLVPLSDTVTVRQTVGYAVRSGLEDAGELAIHLVVALPHEASLPESRQRTAEAEELLSKAENWVQEDAGSASVTIKTTLLGTDEYLFGPRDFAETFNDYAQEHDIDLIVLDPEYQPGSTAQILQSVELELDAVGLAYDEAPVERPARHQRLVGDVSERFDRLFAMFWISYGFYLVLGDPTYWFDLVTGAAVAGIVSLSLAHVTFTFPLDRVQSPIRAIRFGLYIPYLIWEIVKANIAVSAVILRPSMPIEPTMTRINTRVRGGLPLLALANSITLTPGTLTVRADDQRLIVHTLIPSARDDLFDGGLERAIRFVFYGRESAAIPTPRERGDTEIIGGDDQ</sequence>
<dbReference type="Proteomes" id="UP000185936">
    <property type="component" value="Unassembled WGS sequence"/>
</dbReference>
<dbReference type="OrthoDB" id="85180at2157"/>
<dbReference type="PANTHER" id="PTHR34584:SF1">
    <property type="entry name" value="NA(+)_H(+) ANTIPORTER SUBUNIT E1"/>
    <property type="match status" value="1"/>
</dbReference>
<dbReference type="PANTHER" id="PTHR34584">
    <property type="entry name" value="NA(+)/H(+) ANTIPORTER SUBUNIT E1"/>
    <property type="match status" value="1"/>
</dbReference>
<gene>
    <name evidence="7" type="ORF">SAMN05421752_107206</name>
</gene>
<evidence type="ECO:0000256" key="3">
    <source>
        <dbReference type="ARBA" id="ARBA00022692"/>
    </source>
</evidence>
<feature type="transmembrane region" description="Helical" evidence="6">
    <location>
        <begin position="176"/>
        <end position="193"/>
    </location>
</feature>
<dbReference type="NCBIfam" id="NF009295">
    <property type="entry name" value="PRK12652.1"/>
    <property type="match status" value="1"/>
</dbReference>
<keyword evidence="2" id="KW-1003">Cell membrane</keyword>
<evidence type="ECO:0000256" key="1">
    <source>
        <dbReference type="ARBA" id="ARBA00004651"/>
    </source>
</evidence>
<keyword evidence="3 6" id="KW-0812">Transmembrane</keyword>
<evidence type="ECO:0000313" key="7">
    <source>
        <dbReference type="EMBL" id="SIS01985.1"/>
    </source>
</evidence>
<dbReference type="RefSeq" id="WP_173834884.1">
    <property type="nucleotide sequence ID" value="NZ_FTNR01000007.1"/>
</dbReference>
<dbReference type="AlphaFoldDB" id="A0A1N7FNZ5"/>
<organism evidence="7 8">
    <name type="scientific">Natronorubrum thiooxidans</name>
    <dbReference type="NCBI Taxonomy" id="308853"/>
    <lineage>
        <taxon>Archaea</taxon>
        <taxon>Methanobacteriati</taxon>
        <taxon>Methanobacteriota</taxon>
        <taxon>Stenosarchaea group</taxon>
        <taxon>Halobacteria</taxon>
        <taxon>Halobacteriales</taxon>
        <taxon>Natrialbaceae</taxon>
        <taxon>Natronorubrum</taxon>
    </lineage>
</organism>
<dbReference type="Pfam" id="PF01899">
    <property type="entry name" value="MNHE"/>
    <property type="match status" value="1"/>
</dbReference>
<feature type="transmembrane region" description="Helical" evidence="6">
    <location>
        <begin position="199"/>
        <end position="225"/>
    </location>
</feature>
<evidence type="ECO:0000256" key="6">
    <source>
        <dbReference type="SAM" id="Phobius"/>
    </source>
</evidence>
<evidence type="ECO:0000313" key="8">
    <source>
        <dbReference type="Proteomes" id="UP000185936"/>
    </source>
</evidence>
<dbReference type="InterPro" id="IPR014729">
    <property type="entry name" value="Rossmann-like_a/b/a_fold"/>
</dbReference>
<keyword evidence="5 6" id="KW-0472">Membrane</keyword>
<dbReference type="Gene3D" id="3.40.50.620">
    <property type="entry name" value="HUPs"/>
    <property type="match status" value="1"/>
</dbReference>